<sequence length="215" mass="24961">MLHQFNPFVIRFKQLSILPNISECSLILKERPSNHHQYNLPSAEQVAAIIVGCDADSMDYGRDINVIHCDGNLKKVQETKGYYDPLQYPILFPFGTHGWDINTTNCNGRRVSCRAYYSYMLQIRPNDQSMLLNAGRLLQQYVVDNYVKIESGRLRWIKEHQSDIRSELYQENIGKRTILPSSFIGGRRDMTQRYEDGMAIVLNGYSFKELHCNVF</sequence>
<reference evidence="2 3" key="1">
    <citation type="journal article" date="2022" name="Nat. Genet.">
        <title>Improved pea reference genome and pan-genome highlight genomic features and evolutionary characteristics.</title>
        <authorList>
            <person name="Yang T."/>
            <person name="Liu R."/>
            <person name="Luo Y."/>
            <person name="Hu S."/>
            <person name="Wang D."/>
            <person name="Wang C."/>
            <person name="Pandey M.K."/>
            <person name="Ge S."/>
            <person name="Xu Q."/>
            <person name="Li N."/>
            <person name="Li G."/>
            <person name="Huang Y."/>
            <person name="Saxena R.K."/>
            <person name="Ji Y."/>
            <person name="Li M."/>
            <person name="Yan X."/>
            <person name="He Y."/>
            <person name="Liu Y."/>
            <person name="Wang X."/>
            <person name="Xiang C."/>
            <person name="Varshney R.K."/>
            <person name="Ding H."/>
            <person name="Gao S."/>
            <person name="Zong X."/>
        </authorList>
    </citation>
    <scope>NUCLEOTIDE SEQUENCE [LARGE SCALE GENOMIC DNA]</scope>
    <source>
        <strain evidence="2 3">cv. Zhongwan 6</strain>
    </source>
</reference>
<dbReference type="EMBL" id="JAMSHJ010000005">
    <property type="protein sequence ID" value="KAI5410726.1"/>
    <property type="molecule type" value="Genomic_DNA"/>
</dbReference>
<proteinExistence type="predicted"/>
<gene>
    <name evidence="2" type="ORF">KIW84_056029</name>
</gene>
<evidence type="ECO:0000313" key="3">
    <source>
        <dbReference type="Proteomes" id="UP001058974"/>
    </source>
</evidence>
<dbReference type="Proteomes" id="UP001058974">
    <property type="component" value="Chromosome 5"/>
</dbReference>
<comment type="caution">
    <text evidence="2">The sequence shown here is derived from an EMBL/GenBank/DDBJ whole genome shotgun (WGS) entry which is preliminary data.</text>
</comment>
<evidence type="ECO:0000259" key="1">
    <source>
        <dbReference type="Pfam" id="PF14214"/>
    </source>
</evidence>
<dbReference type="InterPro" id="IPR025476">
    <property type="entry name" value="Helitron_helicase-like"/>
</dbReference>
<accession>A0A9D4WY75</accession>
<keyword evidence="3" id="KW-1185">Reference proteome</keyword>
<organism evidence="2 3">
    <name type="scientific">Pisum sativum</name>
    <name type="common">Garden pea</name>
    <name type="synonym">Lathyrus oleraceus</name>
    <dbReference type="NCBI Taxonomy" id="3888"/>
    <lineage>
        <taxon>Eukaryota</taxon>
        <taxon>Viridiplantae</taxon>
        <taxon>Streptophyta</taxon>
        <taxon>Embryophyta</taxon>
        <taxon>Tracheophyta</taxon>
        <taxon>Spermatophyta</taxon>
        <taxon>Magnoliopsida</taxon>
        <taxon>eudicotyledons</taxon>
        <taxon>Gunneridae</taxon>
        <taxon>Pentapetalae</taxon>
        <taxon>rosids</taxon>
        <taxon>fabids</taxon>
        <taxon>Fabales</taxon>
        <taxon>Fabaceae</taxon>
        <taxon>Papilionoideae</taxon>
        <taxon>50 kb inversion clade</taxon>
        <taxon>NPAAA clade</taxon>
        <taxon>Hologalegina</taxon>
        <taxon>IRL clade</taxon>
        <taxon>Fabeae</taxon>
        <taxon>Lathyrus</taxon>
    </lineage>
</organism>
<dbReference type="AlphaFoldDB" id="A0A9D4WY75"/>
<protein>
    <recommendedName>
        <fullName evidence="1">Helitron helicase-like domain-containing protein</fullName>
    </recommendedName>
</protein>
<dbReference type="Pfam" id="PF14214">
    <property type="entry name" value="Helitron_like_N"/>
    <property type="match status" value="1"/>
</dbReference>
<dbReference type="PANTHER" id="PTHR45786">
    <property type="entry name" value="DNA BINDING PROTEIN-LIKE"/>
    <property type="match status" value="1"/>
</dbReference>
<name>A0A9D4WY75_PEA</name>
<feature type="domain" description="Helitron helicase-like" evidence="1">
    <location>
        <begin position="116"/>
        <end position="202"/>
    </location>
</feature>
<dbReference type="Gramene" id="Psat05G0602900-T1">
    <property type="protein sequence ID" value="KAI5410726.1"/>
    <property type="gene ID" value="KIW84_056029"/>
</dbReference>
<evidence type="ECO:0000313" key="2">
    <source>
        <dbReference type="EMBL" id="KAI5410726.1"/>
    </source>
</evidence>
<dbReference type="PANTHER" id="PTHR45786:SF80">
    <property type="entry name" value="HELITRON HELICASE-LIKE DOMAIN-CONTAINING PROTEIN"/>
    <property type="match status" value="1"/>
</dbReference>